<comment type="caution">
    <text evidence="1">The sequence shown here is derived from an EMBL/GenBank/DDBJ whole genome shotgun (WGS) entry which is preliminary data.</text>
</comment>
<evidence type="ECO:0000313" key="1">
    <source>
        <dbReference type="EMBL" id="CAH3185677.1"/>
    </source>
</evidence>
<dbReference type="EMBL" id="CALNXI010002276">
    <property type="protein sequence ID" value="CAH3185677.1"/>
    <property type="molecule type" value="Genomic_DNA"/>
</dbReference>
<protein>
    <submittedName>
        <fullName evidence="1">Uncharacterized protein</fullName>
    </submittedName>
</protein>
<keyword evidence="2" id="KW-1185">Reference proteome</keyword>
<name>A0ABN8S1T6_9CNID</name>
<evidence type="ECO:0000313" key="2">
    <source>
        <dbReference type="Proteomes" id="UP001159427"/>
    </source>
</evidence>
<reference evidence="1 2" key="1">
    <citation type="submission" date="2022-05" db="EMBL/GenBank/DDBJ databases">
        <authorList>
            <consortium name="Genoscope - CEA"/>
            <person name="William W."/>
        </authorList>
    </citation>
    <scope>NUCLEOTIDE SEQUENCE [LARGE SCALE GENOMIC DNA]</scope>
</reference>
<accession>A0ABN8S1T6</accession>
<gene>
    <name evidence="1" type="ORF">PEVE_00016276</name>
</gene>
<organism evidence="1 2">
    <name type="scientific">Porites evermanni</name>
    <dbReference type="NCBI Taxonomy" id="104178"/>
    <lineage>
        <taxon>Eukaryota</taxon>
        <taxon>Metazoa</taxon>
        <taxon>Cnidaria</taxon>
        <taxon>Anthozoa</taxon>
        <taxon>Hexacorallia</taxon>
        <taxon>Scleractinia</taxon>
        <taxon>Fungiina</taxon>
        <taxon>Poritidae</taxon>
        <taxon>Porites</taxon>
    </lineage>
</organism>
<sequence length="118" mass="13347">MLGPNAVLLNLRPFLRAVQGIRGLSYTGGYGRSGANGLKCPLENPVKKGNKKDVYTNFLNHVKQFQDIDSLPVIVKFGCDETAENWEFHRASWHKSCYAKFSSCKLERGKLTRKRNSE</sequence>
<dbReference type="Proteomes" id="UP001159427">
    <property type="component" value="Unassembled WGS sequence"/>
</dbReference>
<proteinExistence type="predicted"/>